<dbReference type="PROSITE" id="PS50157">
    <property type="entry name" value="ZINC_FINGER_C2H2_2"/>
    <property type="match status" value="3"/>
</dbReference>
<dbReference type="AlphaFoldDB" id="A0A9N9TCR7"/>
<dbReference type="InterPro" id="IPR036236">
    <property type="entry name" value="Znf_C2H2_sf"/>
</dbReference>
<dbReference type="Proteomes" id="UP001153709">
    <property type="component" value="Chromosome 9"/>
</dbReference>
<protein>
    <recommendedName>
        <fullName evidence="2">C2H2-type domain-containing protein</fullName>
    </recommendedName>
</protein>
<keyword evidence="4" id="KW-1185">Reference proteome</keyword>
<dbReference type="PANTHER" id="PTHR31511">
    <property type="entry name" value="PROTEIN CBG23764"/>
    <property type="match status" value="1"/>
</dbReference>
<accession>A0A9N9TCR7</accession>
<proteinExistence type="predicted"/>
<dbReference type="InterPro" id="IPR013087">
    <property type="entry name" value="Znf_C2H2_type"/>
</dbReference>
<evidence type="ECO:0000313" key="3">
    <source>
        <dbReference type="EMBL" id="CAG9840782.1"/>
    </source>
</evidence>
<dbReference type="GO" id="GO:0071897">
    <property type="term" value="P:DNA biosynthetic process"/>
    <property type="evidence" value="ECO:0007669"/>
    <property type="project" value="UniProtKB-ARBA"/>
</dbReference>
<keyword evidence="1" id="KW-0479">Metal-binding</keyword>
<name>A0A9N9TCR7_DIABA</name>
<dbReference type="Gene3D" id="3.30.160.60">
    <property type="entry name" value="Classic Zinc Finger"/>
    <property type="match status" value="1"/>
</dbReference>
<dbReference type="OrthoDB" id="2419425at2759"/>
<dbReference type="EMBL" id="OU898284">
    <property type="protein sequence ID" value="CAG9840782.1"/>
    <property type="molecule type" value="Genomic_DNA"/>
</dbReference>
<dbReference type="PANTHER" id="PTHR31511:SF12">
    <property type="entry name" value="RHO TERMINATION FACTOR N-TERMINAL DOMAIN-CONTAINING PROTEIN"/>
    <property type="match status" value="1"/>
</dbReference>
<feature type="domain" description="C2H2-type" evidence="2">
    <location>
        <begin position="351"/>
        <end position="381"/>
    </location>
</feature>
<dbReference type="SUPFAM" id="SSF57667">
    <property type="entry name" value="beta-beta-alpha zinc fingers"/>
    <property type="match status" value="1"/>
</dbReference>
<evidence type="ECO:0000256" key="1">
    <source>
        <dbReference type="PROSITE-ProRule" id="PRU00042"/>
    </source>
</evidence>
<dbReference type="InterPro" id="IPR043502">
    <property type="entry name" value="DNA/RNA_pol_sf"/>
</dbReference>
<keyword evidence="1" id="KW-0862">Zinc</keyword>
<feature type="domain" description="C2H2-type" evidence="2">
    <location>
        <begin position="1"/>
        <end position="29"/>
    </location>
</feature>
<sequence>MRCDQCQQDFANKSNLFRHKRKSCKGLENISKKRKIDLPVLENLESSVKRLQKVTCDQCQRDFANKSTLVRHKQKSCRGLENISKRRKIDLPVLENLGDGVQKLQQAFQYRIATYRFRVEGNCIDPSQFMNDVKQKVSNVLSDYIRNHHSFKVSLELFGLYIIPAKEISEIKSFNTKNKVVTTSSDLNEIYDDFKDYSPLSASSYIRLPCSIEKKGSTLNIQNQDSACFAWTINAAIFPHDGNPTKPESYPHYNTLLSFDGIEFPVKLKDIHKFEQLNNISVNVFGLETYFKDGKMVTEVVGHFYHTPSRQATHVNLLLTTDDNGNSHYCLITNLSRLVRSQKTKRQNQTFICDGCLQFFRTQQHLTKHQECDCNHLRTEVPSTGLKINKYDATNLYGAAMSNYLPTGGFRWLETCDNFDCFAIADDSFKGYVLEVDLDYPPNLHNIHNDLPFCPEPIKTLNNQYTKLVPNLYDKKKIHADNVYNDIKNNISYFDTSNYPIDNINGIPKTQSVIGKMKDEFKGVPVESFIGTGAKAYCVKLSNSNLLKKAKGI</sequence>
<gene>
    <name evidence="3" type="ORF">DIABBA_LOCUS13406</name>
</gene>
<evidence type="ECO:0000313" key="4">
    <source>
        <dbReference type="Proteomes" id="UP001153709"/>
    </source>
</evidence>
<dbReference type="Pfam" id="PF00096">
    <property type="entry name" value="zf-C2H2"/>
    <property type="match status" value="1"/>
</dbReference>
<evidence type="ECO:0000259" key="2">
    <source>
        <dbReference type="PROSITE" id="PS50157"/>
    </source>
</evidence>
<reference evidence="3" key="1">
    <citation type="submission" date="2022-01" db="EMBL/GenBank/DDBJ databases">
        <authorList>
            <person name="King R."/>
        </authorList>
    </citation>
    <scope>NUCLEOTIDE SEQUENCE</scope>
</reference>
<feature type="domain" description="C2H2-type" evidence="2">
    <location>
        <begin position="54"/>
        <end position="82"/>
    </location>
</feature>
<dbReference type="GO" id="GO:0008270">
    <property type="term" value="F:zinc ion binding"/>
    <property type="evidence" value="ECO:0007669"/>
    <property type="project" value="UniProtKB-KW"/>
</dbReference>
<keyword evidence="1" id="KW-0863">Zinc-finger</keyword>
<dbReference type="SUPFAM" id="SSF56672">
    <property type="entry name" value="DNA/RNA polymerases"/>
    <property type="match status" value="1"/>
</dbReference>
<organism evidence="3 4">
    <name type="scientific">Diabrotica balteata</name>
    <name type="common">Banded cucumber beetle</name>
    <dbReference type="NCBI Taxonomy" id="107213"/>
    <lineage>
        <taxon>Eukaryota</taxon>
        <taxon>Metazoa</taxon>
        <taxon>Ecdysozoa</taxon>
        <taxon>Arthropoda</taxon>
        <taxon>Hexapoda</taxon>
        <taxon>Insecta</taxon>
        <taxon>Pterygota</taxon>
        <taxon>Neoptera</taxon>
        <taxon>Endopterygota</taxon>
        <taxon>Coleoptera</taxon>
        <taxon>Polyphaga</taxon>
        <taxon>Cucujiformia</taxon>
        <taxon>Chrysomeloidea</taxon>
        <taxon>Chrysomelidae</taxon>
        <taxon>Galerucinae</taxon>
        <taxon>Diabroticina</taxon>
        <taxon>Diabroticites</taxon>
        <taxon>Diabrotica</taxon>
    </lineage>
</organism>